<keyword evidence="3 5" id="KW-1133">Transmembrane helix</keyword>
<feature type="transmembrane region" description="Helical" evidence="5">
    <location>
        <begin position="109"/>
        <end position="127"/>
    </location>
</feature>
<gene>
    <name evidence="7" type="ORF">BFLFYP10_04109</name>
</gene>
<feature type="transmembrane region" description="Helical" evidence="5">
    <location>
        <begin position="267"/>
        <end position="288"/>
    </location>
</feature>
<feature type="transmembrane region" description="Helical" evidence="5">
    <location>
        <begin position="69"/>
        <end position="89"/>
    </location>
</feature>
<keyword evidence="2 5" id="KW-0812">Transmembrane</keyword>
<evidence type="ECO:0000256" key="4">
    <source>
        <dbReference type="ARBA" id="ARBA00023136"/>
    </source>
</evidence>
<evidence type="ECO:0000256" key="5">
    <source>
        <dbReference type="SAM" id="Phobius"/>
    </source>
</evidence>
<dbReference type="InterPro" id="IPR007016">
    <property type="entry name" value="O-antigen_ligase-rel_domated"/>
</dbReference>
<feature type="domain" description="O-antigen ligase-related" evidence="6">
    <location>
        <begin position="145"/>
        <end position="280"/>
    </location>
</feature>
<reference evidence="7" key="1">
    <citation type="submission" date="2019-11" db="EMBL/GenBank/DDBJ databases">
        <authorList>
            <person name="Feng L."/>
        </authorList>
    </citation>
    <scope>NUCLEOTIDE SEQUENCE</scope>
    <source>
        <strain evidence="7">BfaecisLFYP10</strain>
    </source>
</reference>
<sequence>MCHERKYEMIRFPHILFAVCCIGSLFVYSYQFTDVYIVAKWCLTLLISLVLLLYICIKVLLYKSVSVNMLMCGNIIVFSCVLQALYGILQFSGLFSSHSFYKVTGSFDNPAGFASCLCAGFPFLILLLSSKNKYVRYGGWLAGTIIVTTIILSYSRAGIVSVTILSCLYLYERLEWKKVLKYLLLASLVLLLFGCYWMKKDSADGRLLIWKCCINMVKDAPWTGHGIGSFEAHYMDYQADYFKQHEQSRYSMLADNVKQPFNEYLKILLNFGIVGILVLFLLIGAIVYCYKKNSNTEKKIGFYSLISIGTFSLFSYPFTYPFVWAIAFFSIYIIIGEYIKRFFIRIWIKNIICVFVLIASIIGFYKLTERIQAELSWGKASTLARCKSYNELLPAYEILEKKFLDNPYFLYNYAAILQEMRQYSESLEVALKCRQYWADYDLELIIGENYQQLNKPDLAEEYYNSASMMCPCRFYPLYQLYELYKKNGNEKKVFLIAKTILEKPVKINSAFVKRIKHKVSKEF</sequence>
<dbReference type="InterPro" id="IPR011990">
    <property type="entry name" value="TPR-like_helical_dom_sf"/>
</dbReference>
<feature type="transmembrane region" description="Helical" evidence="5">
    <location>
        <begin position="322"/>
        <end position="339"/>
    </location>
</feature>
<organism evidence="7">
    <name type="scientific">Bacteroides faecis</name>
    <dbReference type="NCBI Taxonomy" id="674529"/>
    <lineage>
        <taxon>Bacteria</taxon>
        <taxon>Pseudomonadati</taxon>
        <taxon>Bacteroidota</taxon>
        <taxon>Bacteroidia</taxon>
        <taxon>Bacteroidales</taxon>
        <taxon>Bacteroidaceae</taxon>
        <taxon>Bacteroides</taxon>
    </lineage>
</organism>
<dbReference type="EMBL" id="CACRSZ010000089">
    <property type="protein sequence ID" value="VYT51327.1"/>
    <property type="molecule type" value="Genomic_DNA"/>
</dbReference>
<name>A0A6N2XBM4_9BACE</name>
<feature type="transmembrane region" description="Helical" evidence="5">
    <location>
        <begin position="346"/>
        <end position="365"/>
    </location>
</feature>
<dbReference type="PANTHER" id="PTHR37422">
    <property type="entry name" value="TEICHURONIC ACID BIOSYNTHESIS PROTEIN TUAE"/>
    <property type="match status" value="1"/>
</dbReference>
<evidence type="ECO:0000259" key="6">
    <source>
        <dbReference type="Pfam" id="PF04932"/>
    </source>
</evidence>
<dbReference type="PANTHER" id="PTHR37422:SF13">
    <property type="entry name" value="LIPOPOLYSACCHARIDE BIOSYNTHESIS PROTEIN PA4999-RELATED"/>
    <property type="match status" value="1"/>
</dbReference>
<evidence type="ECO:0000256" key="1">
    <source>
        <dbReference type="ARBA" id="ARBA00004141"/>
    </source>
</evidence>
<evidence type="ECO:0000313" key="7">
    <source>
        <dbReference type="EMBL" id="VYT51327.1"/>
    </source>
</evidence>
<evidence type="ECO:0000256" key="2">
    <source>
        <dbReference type="ARBA" id="ARBA00022692"/>
    </source>
</evidence>
<proteinExistence type="predicted"/>
<comment type="subcellular location">
    <subcellularLocation>
        <location evidence="1">Membrane</location>
        <topology evidence="1">Multi-pass membrane protein</topology>
    </subcellularLocation>
</comment>
<feature type="transmembrane region" description="Helical" evidence="5">
    <location>
        <begin position="179"/>
        <end position="199"/>
    </location>
</feature>
<keyword evidence="4 5" id="KW-0472">Membrane</keyword>
<dbReference type="SUPFAM" id="SSF48452">
    <property type="entry name" value="TPR-like"/>
    <property type="match status" value="1"/>
</dbReference>
<feature type="transmembrane region" description="Helical" evidence="5">
    <location>
        <begin position="134"/>
        <end position="151"/>
    </location>
</feature>
<keyword evidence="7" id="KW-0436">Ligase</keyword>
<dbReference type="Gene3D" id="1.25.40.10">
    <property type="entry name" value="Tetratricopeptide repeat domain"/>
    <property type="match status" value="1"/>
</dbReference>
<dbReference type="AlphaFoldDB" id="A0A6N2XBM4"/>
<dbReference type="GO" id="GO:0016020">
    <property type="term" value="C:membrane"/>
    <property type="evidence" value="ECO:0007669"/>
    <property type="project" value="UniProtKB-SubCell"/>
</dbReference>
<dbReference type="InterPro" id="IPR051533">
    <property type="entry name" value="WaaL-like"/>
</dbReference>
<dbReference type="Pfam" id="PF04932">
    <property type="entry name" value="Wzy_C"/>
    <property type="match status" value="1"/>
</dbReference>
<accession>A0A6N2XBM4</accession>
<protein>
    <submittedName>
        <fullName evidence="7">O-Antigen ligase</fullName>
    </submittedName>
</protein>
<dbReference type="GO" id="GO:0016874">
    <property type="term" value="F:ligase activity"/>
    <property type="evidence" value="ECO:0007669"/>
    <property type="project" value="UniProtKB-KW"/>
</dbReference>
<feature type="transmembrane region" description="Helical" evidence="5">
    <location>
        <begin position="36"/>
        <end position="57"/>
    </location>
</feature>
<feature type="transmembrane region" description="Helical" evidence="5">
    <location>
        <begin position="12"/>
        <end position="30"/>
    </location>
</feature>
<evidence type="ECO:0000256" key="3">
    <source>
        <dbReference type="ARBA" id="ARBA00022989"/>
    </source>
</evidence>